<dbReference type="Gene3D" id="3.90.70.80">
    <property type="match status" value="1"/>
</dbReference>
<accession>A0A8H7RIS5</accession>
<dbReference type="EC" id="1.8.4.11" evidence="2"/>
<dbReference type="InterPro" id="IPR036509">
    <property type="entry name" value="Met_Sox_Rdtase_MsrA_sf"/>
</dbReference>
<organism evidence="9 10">
    <name type="scientific">Mucor plumbeus</name>
    <dbReference type="NCBI Taxonomy" id="97098"/>
    <lineage>
        <taxon>Eukaryota</taxon>
        <taxon>Fungi</taxon>
        <taxon>Fungi incertae sedis</taxon>
        <taxon>Mucoromycota</taxon>
        <taxon>Mucoromycotina</taxon>
        <taxon>Mucoromycetes</taxon>
        <taxon>Mucorales</taxon>
        <taxon>Mucorineae</taxon>
        <taxon>Mucoraceae</taxon>
        <taxon>Mucor</taxon>
    </lineage>
</organism>
<feature type="region of interest" description="Disordered" evidence="7">
    <location>
        <begin position="107"/>
        <end position="131"/>
    </location>
</feature>
<dbReference type="HAMAP" id="MF_01401">
    <property type="entry name" value="MsrA"/>
    <property type="match status" value="1"/>
</dbReference>
<dbReference type="PANTHER" id="PTHR43774">
    <property type="entry name" value="PEPTIDE METHIONINE SULFOXIDE REDUCTASE"/>
    <property type="match status" value="1"/>
</dbReference>
<proteinExistence type="inferred from homology"/>
<sequence length="485" mass="55490">MSDSTATNTPPPTTEENLTMEQLLENQKEEQKKLTTKIIALRKGVPKSDKRKKREVTSRIADMEYDLKKKHEEEIRVLKAKEAGLDPNAPETEVDDGISLDRLNELVLDEQKKTDDTTTPTTEQPKKKVNKAKLRIEKRNAEMERIRLEAEKEAENQPDMGVLETEAIRKLVIPMNLRIKQVVADGHCLYNAFADQLKTRYNKDVTYKELRKSAADHMRQHPDDFKPFLYLEDGNYDRYCDDIVNTACWGGQLEILALARSSQVPVDVIQDGGPTIKICDDEYPEKSPIKLAPVKTTINFTFLTYQLIIITMSTTTATINEKATFGAGCFWGTEHIFNKYFKNSGIISTKVGFMGGELDNPSYKQVKTGTTNHAEVCEIIYDPSQVSFERLTDFFYSMHDPTTLNEQGPEDIGTQYRSAIFYHNDEQKAIAEQVTKQVQEKHLPNTPIVTTLEPATTFFDAEEYHQFYLENNPDGYACPTHYLRW</sequence>
<dbReference type="OrthoDB" id="415023at2759"/>
<evidence type="ECO:0000256" key="2">
    <source>
        <dbReference type="ARBA" id="ARBA00012502"/>
    </source>
</evidence>
<keyword evidence="3" id="KW-0560">Oxidoreductase</keyword>
<dbReference type="NCBIfam" id="TIGR00401">
    <property type="entry name" value="msrA"/>
    <property type="match status" value="1"/>
</dbReference>
<dbReference type="SUPFAM" id="SSF54001">
    <property type="entry name" value="Cysteine proteinases"/>
    <property type="match status" value="1"/>
</dbReference>
<evidence type="ECO:0000256" key="4">
    <source>
        <dbReference type="ARBA" id="ARBA00030643"/>
    </source>
</evidence>
<dbReference type="InterPro" id="IPR038765">
    <property type="entry name" value="Papain-like_cys_pep_sf"/>
</dbReference>
<evidence type="ECO:0000313" key="10">
    <source>
        <dbReference type="Proteomes" id="UP000650833"/>
    </source>
</evidence>
<comment type="similarity">
    <text evidence="1">Belongs to the MsrA Met sulfoxide reductase family.</text>
</comment>
<dbReference type="Pfam" id="PF01625">
    <property type="entry name" value="PMSR"/>
    <property type="match status" value="1"/>
</dbReference>
<dbReference type="CDD" id="cd22748">
    <property type="entry name" value="OTU_OTUD6-like"/>
    <property type="match status" value="1"/>
</dbReference>
<dbReference type="FunFam" id="3.30.1060.10:FF:000006">
    <property type="entry name" value="Peptide methionine sulfoxide reductase"/>
    <property type="match status" value="1"/>
</dbReference>
<evidence type="ECO:0000256" key="1">
    <source>
        <dbReference type="ARBA" id="ARBA00005591"/>
    </source>
</evidence>
<dbReference type="EMBL" id="JAEPRC010000081">
    <property type="protein sequence ID" value="KAG2210403.1"/>
    <property type="molecule type" value="Genomic_DNA"/>
</dbReference>
<gene>
    <name evidence="9" type="ORF">INT46_004029</name>
</gene>
<dbReference type="InterPro" id="IPR003323">
    <property type="entry name" value="OTU_dom"/>
</dbReference>
<dbReference type="GO" id="GO:0034599">
    <property type="term" value="P:cellular response to oxidative stress"/>
    <property type="evidence" value="ECO:0007669"/>
    <property type="project" value="UniProtKB-ARBA"/>
</dbReference>
<evidence type="ECO:0000256" key="7">
    <source>
        <dbReference type="SAM" id="MobiDB-lite"/>
    </source>
</evidence>
<evidence type="ECO:0000259" key="8">
    <source>
        <dbReference type="PROSITE" id="PS50802"/>
    </source>
</evidence>
<dbReference type="PROSITE" id="PS50802">
    <property type="entry name" value="OTU"/>
    <property type="match status" value="1"/>
</dbReference>
<comment type="catalytic activity">
    <reaction evidence="6">
        <text>[thioredoxin]-disulfide + L-methionine + H2O = L-methionine (S)-S-oxide + [thioredoxin]-dithiol</text>
        <dbReference type="Rhea" id="RHEA:19993"/>
        <dbReference type="Rhea" id="RHEA-COMP:10698"/>
        <dbReference type="Rhea" id="RHEA-COMP:10700"/>
        <dbReference type="ChEBI" id="CHEBI:15377"/>
        <dbReference type="ChEBI" id="CHEBI:29950"/>
        <dbReference type="ChEBI" id="CHEBI:50058"/>
        <dbReference type="ChEBI" id="CHEBI:57844"/>
        <dbReference type="ChEBI" id="CHEBI:58772"/>
        <dbReference type="EC" id="1.8.4.11"/>
    </reaction>
</comment>
<feature type="domain" description="OTU" evidence="8">
    <location>
        <begin position="177"/>
        <end position="289"/>
    </location>
</feature>
<evidence type="ECO:0000313" key="9">
    <source>
        <dbReference type="EMBL" id="KAG2210403.1"/>
    </source>
</evidence>
<evidence type="ECO:0000256" key="6">
    <source>
        <dbReference type="ARBA" id="ARBA00048782"/>
    </source>
</evidence>
<dbReference type="GO" id="GO:0008113">
    <property type="term" value="F:peptide-methionine (S)-S-oxide reductase activity"/>
    <property type="evidence" value="ECO:0007669"/>
    <property type="project" value="UniProtKB-EC"/>
</dbReference>
<dbReference type="SUPFAM" id="SSF55068">
    <property type="entry name" value="Peptide methionine sulfoxide reductase"/>
    <property type="match status" value="1"/>
</dbReference>
<dbReference type="AlphaFoldDB" id="A0A8H7RIS5"/>
<dbReference type="Pfam" id="PF02338">
    <property type="entry name" value="OTU"/>
    <property type="match status" value="1"/>
</dbReference>
<name>A0A8H7RIS5_9FUNG</name>
<evidence type="ECO:0000256" key="3">
    <source>
        <dbReference type="ARBA" id="ARBA00023002"/>
    </source>
</evidence>
<comment type="catalytic activity">
    <reaction evidence="5">
        <text>L-methionyl-[protein] + [thioredoxin]-disulfide + H2O = L-methionyl-(S)-S-oxide-[protein] + [thioredoxin]-dithiol</text>
        <dbReference type="Rhea" id="RHEA:14217"/>
        <dbReference type="Rhea" id="RHEA-COMP:10698"/>
        <dbReference type="Rhea" id="RHEA-COMP:10700"/>
        <dbReference type="Rhea" id="RHEA-COMP:12313"/>
        <dbReference type="Rhea" id="RHEA-COMP:12315"/>
        <dbReference type="ChEBI" id="CHEBI:15377"/>
        <dbReference type="ChEBI" id="CHEBI:16044"/>
        <dbReference type="ChEBI" id="CHEBI:29950"/>
        <dbReference type="ChEBI" id="CHEBI:44120"/>
        <dbReference type="ChEBI" id="CHEBI:50058"/>
        <dbReference type="EC" id="1.8.4.11"/>
    </reaction>
</comment>
<keyword evidence="10" id="KW-1185">Reference proteome</keyword>
<dbReference type="PANTHER" id="PTHR43774:SF1">
    <property type="entry name" value="PEPTIDE METHIONINE SULFOXIDE REDUCTASE MSRA 2"/>
    <property type="match status" value="1"/>
</dbReference>
<dbReference type="Proteomes" id="UP000650833">
    <property type="component" value="Unassembled WGS sequence"/>
</dbReference>
<evidence type="ECO:0000256" key="5">
    <source>
        <dbReference type="ARBA" id="ARBA00047806"/>
    </source>
</evidence>
<comment type="caution">
    <text evidence="9">The sequence shown here is derived from an EMBL/GenBank/DDBJ whole genome shotgun (WGS) entry which is preliminary data.</text>
</comment>
<reference evidence="9" key="1">
    <citation type="submission" date="2020-12" db="EMBL/GenBank/DDBJ databases">
        <title>Metabolic potential, ecology and presence of endohyphal bacteria is reflected in genomic diversity of Mucoromycotina.</title>
        <authorList>
            <person name="Muszewska A."/>
            <person name="Okrasinska A."/>
            <person name="Steczkiewicz K."/>
            <person name="Drgas O."/>
            <person name="Orlowska M."/>
            <person name="Perlinska-Lenart U."/>
            <person name="Aleksandrzak-Piekarczyk T."/>
            <person name="Szatraj K."/>
            <person name="Zielenkiewicz U."/>
            <person name="Pilsyk S."/>
            <person name="Malc E."/>
            <person name="Mieczkowski P."/>
            <person name="Kruszewska J.S."/>
            <person name="Biernat P."/>
            <person name="Pawlowska J."/>
        </authorList>
    </citation>
    <scope>NUCLEOTIDE SEQUENCE</scope>
    <source>
        <strain evidence="9">CBS 226.32</strain>
    </source>
</reference>
<protein>
    <recommendedName>
        <fullName evidence="2">peptide-methionine (S)-S-oxide reductase</fullName>
        <ecNumber evidence="2">1.8.4.11</ecNumber>
    </recommendedName>
    <alternativeName>
        <fullName evidence="4">Peptide-methionine (S)-S-oxide reductase</fullName>
    </alternativeName>
</protein>
<dbReference type="Gene3D" id="3.30.1060.10">
    <property type="entry name" value="Peptide methionine sulphoxide reductase MsrA"/>
    <property type="match status" value="1"/>
</dbReference>
<dbReference type="InterPro" id="IPR002569">
    <property type="entry name" value="Met_Sox_Rdtase_MsrA_dom"/>
</dbReference>